<name>A0ABP9I4Y1_9ACTN</name>
<sequence>MKLSVIGTGYVGAVHAACMAVIGHEVLGVDTDAAKIAELTQGRPPFYEPGLAELLNRTVRSGRLNFTTSFAEAAAFSDTHFVCVGTPQQPGSLAADLRFLDAAVDALTAEAEGPCLVVGKSTVPVGTAERLANRLRDRDGNGAHEHPEIAWNPEFLREGFAVKDTLTPARLVVGVRSPSADRTLRKVYRPMVNAGVPFISTDPATAELLKVASNAFLATKISFINTMAELCEASGADVVTLANALGEDPRIGHPFLSAGLGFGGSCLPKDIRALSARAEELGVREAVTFLRQIDEINLRQRQRTVDLARTLLGGAFAGRNVAVLGAAFKPDSDDVRDSPALAVAAEIHREGAHVRVHDPEALANARLVHPELDYAATVHDVCDGADIVLHLTEWDLYRGLDPRTLVRLVHAPIVVDARNTLDPVEWRAAGWTVRALGRQAALGTPDAHGTAAEPEVSGNPAFRIAATGLDDDDGDFGPFGFRHTGPQLVAEIEPGAYRTGRPDAAVPDDRRQPPIAPSEY</sequence>
<dbReference type="InterPro" id="IPR036291">
    <property type="entry name" value="NAD(P)-bd_dom_sf"/>
</dbReference>
<dbReference type="PIRSF" id="PIRSF500134">
    <property type="entry name" value="UDPglc_DH_bac"/>
    <property type="match status" value="1"/>
</dbReference>
<evidence type="ECO:0000256" key="3">
    <source>
        <dbReference type="ARBA" id="ARBA00012954"/>
    </source>
</evidence>
<dbReference type="Pfam" id="PF00984">
    <property type="entry name" value="UDPG_MGDP_dh"/>
    <property type="match status" value="1"/>
</dbReference>
<dbReference type="InterPro" id="IPR028357">
    <property type="entry name" value="UDPglc_DH_bac"/>
</dbReference>
<dbReference type="EC" id="1.1.1.22" evidence="3 7"/>
<dbReference type="SUPFAM" id="SSF52413">
    <property type="entry name" value="UDP-glucose/GDP-mannose dehydrogenase C-terminal domain"/>
    <property type="match status" value="1"/>
</dbReference>
<dbReference type="SUPFAM" id="SSF48179">
    <property type="entry name" value="6-phosphogluconate dehydrogenase C-terminal domain-like"/>
    <property type="match status" value="1"/>
</dbReference>
<keyword evidence="5 7" id="KW-0520">NAD</keyword>
<comment type="similarity">
    <text evidence="2 7">Belongs to the UDP-glucose/GDP-mannose dehydrogenase family.</text>
</comment>
<organism evidence="10 11">
    <name type="scientific">Yinghuangia aomiensis</name>
    <dbReference type="NCBI Taxonomy" id="676205"/>
    <lineage>
        <taxon>Bacteria</taxon>
        <taxon>Bacillati</taxon>
        <taxon>Actinomycetota</taxon>
        <taxon>Actinomycetes</taxon>
        <taxon>Kitasatosporales</taxon>
        <taxon>Streptomycetaceae</taxon>
        <taxon>Yinghuangia</taxon>
    </lineage>
</organism>
<comment type="caution">
    <text evidence="10">The sequence shown here is derived from an EMBL/GenBank/DDBJ whole genome shotgun (WGS) entry which is preliminary data.</text>
</comment>
<evidence type="ECO:0000256" key="4">
    <source>
        <dbReference type="ARBA" id="ARBA00023002"/>
    </source>
</evidence>
<dbReference type="InterPro" id="IPR036220">
    <property type="entry name" value="UDP-Glc/GDP-Man_DH_C_sf"/>
</dbReference>
<evidence type="ECO:0000259" key="9">
    <source>
        <dbReference type="SMART" id="SM00984"/>
    </source>
</evidence>
<evidence type="ECO:0000256" key="5">
    <source>
        <dbReference type="ARBA" id="ARBA00023027"/>
    </source>
</evidence>
<dbReference type="InterPro" id="IPR001732">
    <property type="entry name" value="UDP-Glc/GDP-Man_DH_N"/>
</dbReference>
<evidence type="ECO:0000256" key="7">
    <source>
        <dbReference type="PIRNR" id="PIRNR000124"/>
    </source>
</evidence>
<comment type="pathway">
    <text evidence="1">Nucleotide-sugar biosynthesis; UDP-alpha-D-glucuronate biosynthesis; UDP-alpha-D-glucuronate from UDP-alpha-D-glucose: step 1/1.</text>
</comment>
<dbReference type="Pfam" id="PF03720">
    <property type="entry name" value="UDPG_MGDP_dh_C"/>
    <property type="match status" value="1"/>
</dbReference>
<evidence type="ECO:0000313" key="11">
    <source>
        <dbReference type="Proteomes" id="UP001500466"/>
    </source>
</evidence>
<comment type="catalytic activity">
    <reaction evidence="6 7">
        <text>UDP-alpha-D-glucose + 2 NAD(+) + H2O = UDP-alpha-D-glucuronate + 2 NADH + 3 H(+)</text>
        <dbReference type="Rhea" id="RHEA:23596"/>
        <dbReference type="ChEBI" id="CHEBI:15377"/>
        <dbReference type="ChEBI" id="CHEBI:15378"/>
        <dbReference type="ChEBI" id="CHEBI:57540"/>
        <dbReference type="ChEBI" id="CHEBI:57945"/>
        <dbReference type="ChEBI" id="CHEBI:58052"/>
        <dbReference type="ChEBI" id="CHEBI:58885"/>
        <dbReference type="EC" id="1.1.1.22"/>
    </reaction>
</comment>
<evidence type="ECO:0000256" key="2">
    <source>
        <dbReference type="ARBA" id="ARBA00006601"/>
    </source>
</evidence>
<dbReference type="Gene3D" id="3.40.50.720">
    <property type="entry name" value="NAD(P)-binding Rossmann-like Domain"/>
    <property type="match status" value="2"/>
</dbReference>
<dbReference type="InterPro" id="IPR008927">
    <property type="entry name" value="6-PGluconate_DH-like_C_sf"/>
</dbReference>
<dbReference type="NCBIfam" id="TIGR03026">
    <property type="entry name" value="NDP-sugDHase"/>
    <property type="match status" value="1"/>
</dbReference>
<dbReference type="PANTHER" id="PTHR43750:SF3">
    <property type="entry name" value="UDP-GLUCOSE 6-DEHYDROGENASE TUAD"/>
    <property type="match status" value="1"/>
</dbReference>
<keyword evidence="4 7" id="KW-0560">Oxidoreductase</keyword>
<keyword evidence="11" id="KW-1185">Reference proteome</keyword>
<dbReference type="SMART" id="SM00984">
    <property type="entry name" value="UDPG_MGDP_dh_C"/>
    <property type="match status" value="1"/>
</dbReference>
<evidence type="ECO:0000256" key="1">
    <source>
        <dbReference type="ARBA" id="ARBA00004701"/>
    </source>
</evidence>
<evidence type="ECO:0000313" key="10">
    <source>
        <dbReference type="EMBL" id="GAA4988464.1"/>
    </source>
</evidence>
<dbReference type="Pfam" id="PF03721">
    <property type="entry name" value="UDPG_MGDP_dh_N"/>
    <property type="match status" value="1"/>
</dbReference>
<dbReference type="PIRSF" id="PIRSF000124">
    <property type="entry name" value="UDPglc_GDPman_dh"/>
    <property type="match status" value="1"/>
</dbReference>
<dbReference type="InterPro" id="IPR014026">
    <property type="entry name" value="UDP-Glc/GDP-Man_DH_dimer"/>
</dbReference>
<dbReference type="InterPro" id="IPR017476">
    <property type="entry name" value="UDP-Glc/GDP-Man"/>
</dbReference>
<protein>
    <recommendedName>
        <fullName evidence="3 7">UDP-glucose 6-dehydrogenase</fullName>
        <ecNumber evidence="3 7">1.1.1.22</ecNumber>
    </recommendedName>
</protein>
<dbReference type="PANTHER" id="PTHR43750">
    <property type="entry name" value="UDP-GLUCOSE 6-DEHYDROGENASE TUAD"/>
    <property type="match status" value="1"/>
</dbReference>
<gene>
    <name evidence="10" type="ORF">GCM10023205_69280</name>
</gene>
<proteinExistence type="inferred from homology"/>
<evidence type="ECO:0000256" key="8">
    <source>
        <dbReference type="SAM" id="MobiDB-lite"/>
    </source>
</evidence>
<feature type="domain" description="UDP-glucose/GDP-mannose dehydrogenase C-terminal" evidence="9">
    <location>
        <begin position="322"/>
        <end position="423"/>
    </location>
</feature>
<feature type="region of interest" description="Disordered" evidence="8">
    <location>
        <begin position="495"/>
        <end position="520"/>
    </location>
</feature>
<dbReference type="Proteomes" id="UP001500466">
    <property type="component" value="Unassembled WGS sequence"/>
</dbReference>
<evidence type="ECO:0000256" key="6">
    <source>
        <dbReference type="ARBA" id="ARBA00047473"/>
    </source>
</evidence>
<dbReference type="SUPFAM" id="SSF51735">
    <property type="entry name" value="NAD(P)-binding Rossmann-fold domains"/>
    <property type="match status" value="1"/>
</dbReference>
<accession>A0ABP9I4Y1</accession>
<dbReference type="Gene3D" id="1.20.5.100">
    <property type="entry name" value="Cytochrome c1, transmembrane anchor, C-terminal"/>
    <property type="match status" value="1"/>
</dbReference>
<reference evidence="11" key="1">
    <citation type="journal article" date="2019" name="Int. J. Syst. Evol. Microbiol.">
        <title>The Global Catalogue of Microorganisms (GCM) 10K type strain sequencing project: providing services to taxonomists for standard genome sequencing and annotation.</title>
        <authorList>
            <consortium name="The Broad Institute Genomics Platform"/>
            <consortium name="The Broad Institute Genome Sequencing Center for Infectious Disease"/>
            <person name="Wu L."/>
            <person name="Ma J."/>
        </authorList>
    </citation>
    <scope>NUCLEOTIDE SEQUENCE [LARGE SCALE GENOMIC DNA]</scope>
    <source>
        <strain evidence="11">JCM 17986</strain>
    </source>
</reference>
<dbReference type="RefSeq" id="WP_345679764.1">
    <property type="nucleotide sequence ID" value="NZ_BAABHS010000035.1"/>
</dbReference>
<dbReference type="EMBL" id="BAABHS010000035">
    <property type="protein sequence ID" value="GAA4988464.1"/>
    <property type="molecule type" value="Genomic_DNA"/>
</dbReference>
<dbReference type="InterPro" id="IPR014027">
    <property type="entry name" value="UDP-Glc/GDP-Man_DH_C"/>
</dbReference>